<proteinExistence type="predicted"/>
<dbReference type="OrthoDB" id="2754613at2759"/>
<keyword evidence="2" id="KW-1185">Reference proteome</keyword>
<reference evidence="2" key="1">
    <citation type="journal article" date="2014" name="Proc. Natl. Acad. Sci. U.S.A.">
        <title>Extensive sampling of basidiomycete genomes demonstrates inadequacy of the white-rot/brown-rot paradigm for wood decay fungi.</title>
        <authorList>
            <person name="Riley R."/>
            <person name="Salamov A.A."/>
            <person name="Brown D.W."/>
            <person name="Nagy L.G."/>
            <person name="Floudas D."/>
            <person name="Held B.W."/>
            <person name="Levasseur A."/>
            <person name="Lombard V."/>
            <person name="Morin E."/>
            <person name="Otillar R."/>
            <person name="Lindquist E.A."/>
            <person name="Sun H."/>
            <person name="LaButti K.M."/>
            <person name="Schmutz J."/>
            <person name="Jabbour D."/>
            <person name="Luo H."/>
            <person name="Baker S.E."/>
            <person name="Pisabarro A.G."/>
            <person name="Walton J.D."/>
            <person name="Blanchette R.A."/>
            <person name="Henrissat B."/>
            <person name="Martin F."/>
            <person name="Cullen D."/>
            <person name="Hibbett D.S."/>
            <person name="Grigoriev I.V."/>
        </authorList>
    </citation>
    <scope>NUCLEOTIDE SEQUENCE [LARGE SCALE GENOMIC DNA]</scope>
    <source>
        <strain evidence="2">MUCL 33604</strain>
    </source>
</reference>
<sequence>MPDLLRGRDLYVEWKPELLDEPFFVACGPKGLTFNYDAPMTDVASRLFLRKTCEEVGLGGVESNSTTYVFRRGTATTMQTVYGDAHTKDAMHHDQASNTLNKNYSNAVMQTDLVPGILDHQKKFVRGRNELDAAYLHRPLHTPTFTVLSVEDATEIDDQLADLADQREVWQNHLMHDSDWMRDALNLTADDRSLIEMVQDGDDIVSIIYQRITKRFKRRLATVRGHHRAEELREYAKQPRNLTLDILQARQQEIQAPSNFMARLAAPRYHATSTDALDDDGDAYERADFDDGDDDAIACPQWKASGDVRDVERESAMSLCGRL</sequence>
<gene>
    <name evidence="1" type="ORF">JAAARDRAFT_194336</name>
</gene>
<dbReference type="AlphaFoldDB" id="A0A067Q3J1"/>
<protein>
    <submittedName>
        <fullName evidence="1">Uncharacterized protein</fullName>
    </submittedName>
</protein>
<dbReference type="HOGENOM" id="CLU_860701_0_0_1"/>
<accession>A0A067Q3J1</accession>
<name>A0A067Q3J1_9AGAM</name>
<dbReference type="Proteomes" id="UP000027265">
    <property type="component" value="Unassembled WGS sequence"/>
</dbReference>
<evidence type="ECO:0000313" key="2">
    <source>
        <dbReference type="Proteomes" id="UP000027265"/>
    </source>
</evidence>
<dbReference type="EMBL" id="KL197720">
    <property type="protein sequence ID" value="KDQ57161.1"/>
    <property type="molecule type" value="Genomic_DNA"/>
</dbReference>
<organism evidence="1 2">
    <name type="scientific">Jaapia argillacea MUCL 33604</name>
    <dbReference type="NCBI Taxonomy" id="933084"/>
    <lineage>
        <taxon>Eukaryota</taxon>
        <taxon>Fungi</taxon>
        <taxon>Dikarya</taxon>
        <taxon>Basidiomycota</taxon>
        <taxon>Agaricomycotina</taxon>
        <taxon>Agaricomycetes</taxon>
        <taxon>Agaricomycetidae</taxon>
        <taxon>Jaapiales</taxon>
        <taxon>Jaapiaceae</taxon>
        <taxon>Jaapia</taxon>
    </lineage>
</organism>
<evidence type="ECO:0000313" key="1">
    <source>
        <dbReference type="EMBL" id="KDQ57161.1"/>
    </source>
</evidence>
<dbReference type="InParanoid" id="A0A067Q3J1"/>